<dbReference type="Pfam" id="PF12259">
    <property type="entry name" value="Baculo_F"/>
    <property type="match status" value="1"/>
</dbReference>
<organism evidence="1 2">
    <name type="scientific">Trachymyrmex cornetzi</name>
    <dbReference type="NCBI Taxonomy" id="471704"/>
    <lineage>
        <taxon>Eukaryota</taxon>
        <taxon>Metazoa</taxon>
        <taxon>Ecdysozoa</taxon>
        <taxon>Arthropoda</taxon>
        <taxon>Hexapoda</taxon>
        <taxon>Insecta</taxon>
        <taxon>Pterygota</taxon>
        <taxon>Neoptera</taxon>
        <taxon>Endopterygota</taxon>
        <taxon>Hymenoptera</taxon>
        <taxon>Apocrita</taxon>
        <taxon>Aculeata</taxon>
        <taxon>Formicoidea</taxon>
        <taxon>Formicidae</taxon>
        <taxon>Myrmicinae</taxon>
        <taxon>Trachymyrmex</taxon>
    </lineage>
</organism>
<accession>A0A151IWE1</accession>
<dbReference type="Proteomes" id="UP000078492">
    <property type="component" value="Unassembled WGS sequence"/>
</dbReference>
<proteinExistence type="predicted"/>
<evidence type="ECO:0000313" key="2">
    <source>
        <dbReference type="Proteomes" id="UP000078492"/>
    </source>
</evidence>
<feature type="non-terminal residue" evidence="1">
    <location>
        <position position="149"/>
    </location>
</feature>
<dbReference type="EMBL" id="KQ980859">
    <property type="protein sequence ID" value="KYN12138.1"/>
    <property type="molecule type" value="Genomic_DNA"/>
</dbReference>
<gene>
    <name evidence="1" type="ORF">ALC57_15701</name>
</gene>
<protein>
    <submittedName>
        <fullName evidence="1">Uncharacterized protein</fullName>
    </submittedName>
</protein>
<keyword evidence="2" id="KW-1185">Reference proteome</keyword>
<name>A0A151IWE1_9HYME</name>
<dbReference type="AlphaFoldDB" id="A0A151IWE1"/>
<reference evidence="1 2" key="1">
    <citation type="submission" date="2015-09" db="EMBL/GenBank/DDBJ databases">
        <title>Trachymyrmex cornetzi WGS genome.</title>
        <authorList>
            <person name="Nygaard S."/>
            <person name="Hu H."/>
            <person name="Boomsma J."/>
            <person name="Zhang G."/>
        </authorList>
    </citation>
    <scope>NUCLEOTIDE SEQUENCE [LARGE SCALE GENOMIC DNA]</scope>
    <source>
        <strain evidence="1">Tcor2-1</strain>
        <tissue evidence="1">Whole body</tissue>
    </source>
</reference>
<sequence length="149" mass="17074">MSPAHTPTYRWETFRHTPGIYFEEIGLLNQVETERKLVIQLDITALNARFEKLQEYLKNTEKRCGQVIAGNSQETCANMIQILDKKNIQLTVSLAQLRTLYNANTNKRGLINAIGTISKTLFGTMDAEDAQRINEQLQILQDNQQVLQH</sequence>
<dbReference type="InterPro" id="IPR022048">
    <property type="entry name" value="Envelope_fusion-like"/>
</dbReference>
<evidence type="ECO:0000313" key="1">
    <source>
        <dbReference type="EMBL" id="KYN12138.1"/>
    </source>
</evidence>